<proteinExistence type="inferred from homology"/>
<evidence type="ECO:0000259" key="7">
    <source>
        <dbReference type="SMART" id="SM00905"/>
    </source>
</evidence>
<protein>
    <recommendedName>
        <fullName evidence="6">7,8-dihydroneopterin aldolase</fullName>
        <ecNumber evidence="6">4.1.2.25</ecNumber>
    </recommendedName>
</protein>
<sequence length="119" mass="14029">MDKIFFRRMQFYGYHGVYSEENKLGQRFYVDLELMLDLSVPAETDDLKRTVDYAKVYETVRELVEGRTYRLVEALAESIAQALLTNFPIEEVWVRVTKPDPPIPGHYDAVGVEIRRKRR</sequence>
<evidence type="ECO:0000313" key="8">
    <source>
        <dbReference type="EMBL" id="BCU80310.1"/>
    </source>
</evidence>
<dbReference type="GO" id="GO:0005737">
    <property type="term" value="C:cytoplasm"/>
    <property type="evidence" value="ECO:0007669"/>
    <property type="project" value="TreeGrafter"/>
</dbReference>
<dbReference type="SMART" id="SM00905">
    <property type="entry name" value="FolB"/>
    <property type="match status" value="1"/>
</dbReference>
<evidence type="ECO:0000256" key="1">
    <source>
        <dbReference type="ARBA" id="ARBA00001353"/>
    </source>
</evidence>
<dbReference type="KEGG" id="pabs:JIR001_00930"/>
<name>A0A8D5ZL59_9BACL</name>
<accession>A0A8D5ZL59</accession>
<dbReference type="PANTHER" id="PTHR42844">
    <property type="entry name" value="DIHYDRONEOPTERIN ALDOLASE 1-RELATED"/>
    <property type="match status" value="1"/>
</dbReference>
<dbReference type="NCBIfam" id="TIGR00525">
    <property type="entry name" value="folB"/>
    <property type="match status" value="1"/>
</dbReference>
<evidence type="ECO:0000256" key="5">
    <source>
        <dbReference type="ARBA" id="ARBA00023239"/>
    </source>
</evidence>
<dbReference type="GO" id="GO:0046654">
    <property type="term" value="P:tetrahydrofolate biosynthetic process"/>
    <property type="evidence" value="ECO:0007669"/>
    <property type="project" value="UniProtKB-UniRule"/>
</dbReference>
<dbReference type="EC" id="4.1.2.25" evidence="6"/>
<keyword evidence="4 6" id="KW-0289">Folate biosynthesis</keyword>
<reference evidence="8" key="2">
    <citation type="journal article" date="2021" name="Microbiol. Resour. Announc.">
        <title>Complete Genome Sequence of Polycladomyces abyssicola JIR-001T, Isolated from Hemipelagic Sediment in Deep Seawater.</title>
        <authorList>
            <person name="Tsubouchi T."/>
            <person name="Kaneko Y."/>
        </authorList>
    </citation>
    <scope>NUCLEOTIDE SEQUENCE</scope>
    <source>
        <strain evidence="8">JIR-001</strain>
    </source>
</reference>
<organism evidence="8 9">
    <name type="scientific">Polycladomyces abyssicola</name>
    <dbReference type="NCBI Taxonomy" id="1125966"/>
    <lineage>
        <taxon>Bacteria</taxon>
        <taxon>Bacillati</taxon>
        <taxon>Bacillota</taxon>
        <taxon>Bacilli</taxon>
        <taxon>Bacillales</taxon>
        <taxon>Thermoactinomycetaceae</taxon>
        <taxon>Polycladomyces</taxon>
    </lineage>
</organism>
<feature type="domain" description="Dihydroneopterin aldolase/epimerase" evidence="7">
    <location>
        <begin position="4"/>
        <end position="116"/>
    </location>
</feature>
<dbReference type="InterPro" id="IPR006157">
    <property type="entry name" value="FolB_dom"/>
</dbReference>
<evidence type="ECO:0000256" key="3">
    <source>
        <dbReference type="ARBA" id="ARBA00005708"/>
    </source>
</evidence>
<evidence type="ECO:0000256" key="6">
    <source>
        <dbReference type="RuleBase" id="RU362079"/>
    </source>
</evidence>
<reference evidence="8" key="1">
    <citation type="journal article" date="2013" name="Int. J. Syst. Evol. Microbiol.">
        <title>Polycladomyces abyssicola gen. nov., sp. nov., a thermophilic filamentous bacterium isolated from hemipelagic sediment.</title>
        <authorList>
            <person name="Tsubouchi T."/>
            <person name="Shimane Y."/>
            <person name="Mori K."/>
            <person name="Usui K."/>
            <person name="Hiraki T."/>
            <person name="Tame A."/>
            <person name="Uematsu K."/>
            <person name="Maruyama T."/>
            <person name="Hatada Y."/>
        </authorList>
    </citation>
    <scope>NUCLEOTIDE SEQUENCE</scope>
    <source>
        <strain evidence="8">JIR-001</strain>
    </source>
</reference>
<dbReference type="NCBIfam" id="TIGR00526">
    <property type="entry name" value="folB_dom"/>
    <property type="match status" value="1"/>
</dbReference>
<keyword evidence="9" id="KW-1185">Reference proteome</keyword>
<dbReference type="EMBL" id="AP024601">
    <property type="protein sequence ID" value="BCU80310.1"/>
    <property type="molecule type" value="Genomic_DNA"/>
</dbReference>
<comment type="pathway">
    <text evidence="2 6">Cofactor biosynthesis; tetrahydrofolate biosynthesis; 2-amino-4-hydroxy-6-hydroxymethyl-7,8-dihydropteridine diphosphate from 7,8-dihydroneopterin triphosphate: step 3/4.</text>
</comment>
<evidence type="ECO:0000313" key="9">
    <source>
        <dbReference type="Proteomes" id="UP000677436"/>
    </source>
</evidence>
<dbReference type="Gene3D" id="3.30.1130.10">
    <property type="match status" value="1"/>
</dbReference>
<evidence type="ECO:0000256" key="2">
    <source>
        <dbReference type="ARBA" id="ARBA00005013"/>
    </source>
</evidence>
<dbReference type="RefSeq" id="WP_212773713.1">
    <property type="nucleotide sequence ID" value="NZ_AP024601.1"/>
</dbReference>
<comment type="similarity">
    <text evidence="3 6">Belongs to the DHNA family.</text>
</comment>
<dbReference type="SUPFAM" id="SSF55620">
    <property type="entry name" value="Tetrahydrobiopterin biosynthesis enzymes-like"/>
    <property type="match status" value="1"/>
</dbReference>
<dbReference type="AlphaFoldDB" id="A0A8D5ZL59"/>
<dbReference type="GO" id="GO:0004150">
    <property type="term" value="F:dihydroneopterin aldolase activity"/>
    <property type="evidence" value="ECO:0007669"/>
    <property type="project" value="UniProtKB-UniRule"/>
</dbReference>
<dbReference type="Proteomes" id="UP000677436">
    <property type="component" value="Chromosome"/>
</dbReference>
<dbReference type="UniPathway" id="UPA00077">
    <property type="reaction ID" value="UER00154"/>
</dbReference>
<comment type="catalytic activity">
    <reaction evidence="1 6">
        <text>7,8-dihydroneopterin = 6-hydroxymethyl-7,8-dihydropterin + glycolaldehyde</text>
        <dbReference type="Rhea" id="RHEA:10540"/>
        <dbReference type="ChEBI" id="CHEBI:17001"/>
        <dbReference type="ChEBI" id="CHEBI:17071"/>
        <dbReference type="ChEBI" id="CHEBI:44841"/>
        <dbReference type="EC" id="4.1.2.25"/>
    </reaction>
</comment>
<dbReference type="GO" id="GO:0046656">
    <property type="term" value="P:folic acid biosynthetic process"/>
    <property type="evidence" value="ECO:0007669"/>
    <property type="project" value="UniProtKB-UniRule"/>
</dbReference>
<dbReference type="FunFam" id="3.30.1130.10:FF:000003">
    <property type="entry name" value="7,8-dihydroneopterin aldolase"/>
    <property type="match status" value="1"/>
</dbReference>
<gene>
    <name evidence="8" type="primary">folB</name>
    <name evidence="8" type="ORF">JIR001_00930</name>
</gene>
<dbReference type="PANTHER" id="PTHR42844:SF1">
    <property type="entry name" value="DIHYDRONEOPTERIN ALDOLASE 1-RELATED"/>
    <property type="match status" value="1"/>
</dbReference>
<dbReference type="InterPro" id="IPR043133">
    <property type="entry name" value="GTP-CH-I_C/QueF"/>
</dbReference>
<evidence type="ECO:0000256" key="4">
    <source>
        <dbReference type="ARBA" id="ARBA00022909"/>
    </source>
</evidence>
<dbReference type="InterPro" id="IPR006156">
    <property type="entry name" value="Dihydroneopterin_aldolase"/>
</dbReference>
<comment type="function">
    <text evidence="6">Catalyzes the conversion of 7,8-dihydroneopterin to 6-hydroxymethyl-7,8-dihydropterin.</text>
</comment>
<dbReference type="Pfam" id="PF02152">
    <property type="entry name" value="FolB"/>
    <property type="match status" value="1"/>
</dbReference>
<keyword evidence="5 6" id="KW-0456">Lyase</keyword>
<dbReference type="CDD" id="cd00534">
    <property type="entry name" value="DHNA_DHNTPE"/>
    <property type="match status" value="1"/>
</dbReference>